<evidence type="ECO:0000313" key="4">
    <source>
        <dbReference type="EMBL" id="QOD57198.1"/>
    </source>
</evidence>
<feature type="chain" id="PRO_5011419750" evidence="1">
    <location>
        <begin position="27"/>
        <end position="706"/>
    </location>
</feature>
<evidence type="ECO:0000313" key="3">
    <source>
        <dbReference type="EMBL" id="BAX53817.1"/>
    </source>
</evidence>
<dbReference type="Pfam" id="PF06082">
    <property type="entry name" value="YjbH"/>
    <property type="match status" value="1"/>
</dbReference>
<feature type="signal peptide" evidence="1">
    <location>
        <begin position="1"/>
        <end position="26"/>
    </location>
</feature>
<dbReference type="EMBL" id="AP018045">
    <property type="protein sequence ID" value="BAX53817.1"/>
    <property type="molecule type" value="Genomic_DNA"/>
</dbReference>
<dbReference type="EMBL" id="CP061854">
    <property type="protein sequence ID" value="QOD57198.1"/>
    <property type="molecule type" value="Genomic_DNA"/>
</dbReference>
<dbReference type="Proteomes" id="UP000516656">
    <property type="component" value="Chromosome 1"/>
</dbReference>
<evidence type="ECO:0000313" key="6">
    <source>
        <dbReference type="Proteomes" id="UP000516656"/>
    </source>
</evidence>
<dbReference type="Proteomes" id="UP000218676">
    <property type="component" value="Chromosome 1"/>
</dbReference>
<evidence type="ECO:0000313" key="5">
    <source>
        <dbReference type="Proteomes" id="UP000218676"/>
    </source>
</evidence>
<organism evidence="2">
    <name type="scientific">Photobacterium damsela subsp. piscicida</name>
    <name type="common">Pasteurella piscicida</name>
    <dbReference type="NCBI Taxonomy" id="38294"/>
    <lineage>
        <taxon>Bacteria</taxon>
        <taxon>Pseudomonadati</taxon>
        <taxon>Pseudomonadota</taxon>
        <taxon>Gammaproteobacteria</taxon>
        <taxon>Vibrionales</taxon>
        <taxon>Vibrionaceae</taxon>
        <taxon>Photobacterium</taxon>
    </lineage>
</organism>
<reference evidence="5" key="3">
    <citation type="submission" date="2017-05" db="EMBL/GenBank/DDBJ databases">
        <title>Whole genome sequence of fish pathogenic bacteria, Photobacterium damselae subsp. piscicida, strain 91-197, isolated from hybrid striped bass (Morone sp.) in USA.</title>
        <authorList>
            <person name="Teru Y."/>
            <person name="Hikima J."/>
            <person name="Kono T."/>
            <person name="Sakai M."/>
            <person name="Takano T."/>
            <person name="Hawke J.P."/>
            <person name="Takeyama H."/>
            <person name="Aoki T."/>
        </authorList>
    </citation>
    <scope>NUCLEOTIDE SEQUENCE [LARGE SCALE GENOMIC DNA]</scope>
    <source>
        <strain evidence="5">91-197</strain>
    </source>
</reference>
<reference evidence="4 6" key="4">
    <citation type="submission" date="2020-09" db="EMBL/GenBank/DDBJ databases">
        <title>Complete, closed and curated genome sequences of Photobacterium damselae subsp. piscicida isolates from Australia indicate localised evolution and additional plasmid-borne pathogenicity mechanisms.</title>
        <authorList>
            <person name="Baseggio L."/>
            <person name="Silayeva O."/>
            <person name="Buller N."/>
            <person name="Landos M."/>
            <person name="Engelstaedter J."/>
            <person name="Barnes A.C."/>
        </authorList>
    </citation>
    <scope>NUCLEOTIDE SEQUENCE [LARGE SCALE GENOMIC DNA]</scope>
    <source>
        <strain evidence="4 6">AS-16-0540-1</strain>
    </source>
</reference>
<dbReference type="RefSeq" id="WP_086957128.1">
    <property type="nucleotide sequence ID" value="NZ_AP018045.1"/>
</dbReference>
<protein>
    <submittedName>
        <fullName evidence="4">YjbH domain-containing protein</fullName>
    </submittedName>
</protein>
<reference evidence="2" key="1">
    <citation type="journal article" date="2013" name="Vaccine">
        <title>Isolation of a novel gene from Photobacterium damselae subsp. piscicida and analysis of the recombinant antigen as promising vaccine candidate.</title>
        <authorList>
            <person name="Andreoni F."/>
            <person name="Boiani R."/>
            <person name="Serafini G."/>
            <person name="Amagliani G."/>
            <person name="Dominici S."/>
            <person name="Riccioni G."/>
            <person name="Zaccone R."/>
            <person name="Mancuso M."/>
            <person name="Scapigliati G."/>
            <person name="Magnani M."/>
        </authorList>
    </citation>
    <scope>NUCLEOTIDE SEQUENCE</scope>
    <source>
        <strain evidence="2">NCIMB 2058</strain>
    </source>
</reference>
<proteinExistence type="predicted"/>
<reference evidence="3" key="2">
    <citation type="journal article" date="2017" name="Genome Announc.">
        <title>Whole-Genome Sequence of Photobacterium damselae subsp. piscicida Strain 91-197, Isolated from Hybrid Striped Bass (Morone sp.) in the United States.</title>
        <authorList>
            <person name="Teru Y."/>
            <person name="Hikima J."/>
            <person name="Kono T."/>
            <person name="Sakai M."/>
            <person name="Takano T."/>
            <person name="Hawke J.P."/>
            <person name="Takeyama H."/>
            <person name="Aoki T."/>
        </authorList>
    </citation>
    <scope>NUCLEOTIDE SEQUENCE</scope>
    <source>
        <strain evidence="3">91-197</strain>
    </source>
</reference>
<dbReference type="InterPro" id="IPR010344">
    <property type="entry name" value="YbjH"/>
</dbReference>
<name>L7NJL8_PHODP</name>
<evidence type="ECO:0000256" key="1">
    <source>
        <dbReference type="SAM" id="SignalP"/>
    </source>
</evidence>
<keyword evidence="1" id="KW-0732">Signal</keyword>
<sequence>MDSAVVPYRSLLAAAIFAGISPSVFATSVENSPSSQSYTGLMFTPNAQVIDTGDFSLSFHQGGPYQNKIAKLDDWFFAAGVFPGLEAGGRIVTKSYNCNGYTDKNCGIRDLSASVKYQLPFIYDYTGFNLAIGAQDIGGEANNFDTKYIVADRSITQLNVRLSAGYGQSEQALGVMDGPFAGAEWQPLSFVQLVGEYDASEFNAMAKLFTPEGFLPFGAQMSFDYQLYTGHDSDQTVWGINAAVPLLGYNTNTLHQFTLEQKELMQSTLQHHLAQSQQSSLQSLASALKTEGFINIQLGHRDRKLIIALENRRYNQNPMDGVGVALGIIASQVGSDAFADFSHTAKIKPKAEDIELIMLTNGIAMFTVDANMPCYREFLTTGNTCDQLSFNSYSAQHQFATTTWLTQKENNGFGRSQLILSPTLIHQTATEYGFFDYSLGLSSNLYTPLWQGAALDVRHILPINESDDFKAGGIWANEAYDNEVDRIFLHQAFKLPQNIMTQFTGGYIYGNYWGGMNETNWFSPSGNHSLGFSISQYRSEDKNSYGDYTDKGTRLAHYLFSYPQWNWQFEVEGGEFWQGDRGVKATSSHWLGDTRLSASYLTSKADGASNYEDFLTLSISIPLTPWREMKPGYFQVRGIDQFTYSLQTRVGADSHNNLNTGLGGSSNLQHNLAREYQGQNRLSAAYFNANIQHLRNAYIRYLTDIQ</sequence>
<evidence type="ECO:0000313" key="2">
    <source>
        <dbReference type="EMBL" id="AEU09936.1"/>
    </source>
</evidence>
<gene>
    <name evidence="4" type="ORF">IC627_04170</name>
    <name evidence="2" type="ORF">PDP_0147</name>
    <name evidence="3" type="ORF">PDPUS_1_02443</name>
</gene>
<dbReference type="AlphaFoldDB" id="L7NJL8"/>
<dbReference type="EMBL" id="HQ599849">
    <property type="protein sequence ID" value="AEU09936.1"/>
    <property type="molecule type" value="Genomic_DNA"/>
</dbReference>
<accession>L7NJL8</accession>